<name>A0A175VJP4_AEREN</name>
<evidence type="ECO:0000313" key="3">
    <source>
        <dbReference type="Proteomes" id="UP000078435"/>
    </source>
</evidence>
<dbReference type="AlphaFoldDB" id="A0A175VJP4"/>
<dbReference type="STRING" id="29489.VL01_07305"/>
<proteinExistence type="predicted"/>
<protein>
    <submittedName>
        <fullName evidence="2">Transcriptional regulator</fullName>
    </submittedName>
</protein>
<dbReference type="OrthoDB" id="1115105at2"/>
<accession>A0A175VJP4</accession>
<feature type="domain" description="SnoaL-like" evidence="1">
    <location>
        <begin position="10"/>
        <end position="112"/>
    </location>
</feature>
<dbReference type="Proteomes" id="UP000078435">
    <property type="component" value="Unassembled WGS sequence"/>
</dbReference>
<dbReference type="InterPro" id="IPR032710">
    <property type="entry name" value="NTF2-like_dom_sf"/>
</dbReference>
<dbReference type="RefSeq" id="WP_026458157.1">
    <property type="nucleotide sequence ID" value="NZ_AP027939.1"/>
</dbReference>
<dbReference type="EMBL" id="JMGO02000003">
    <property type="protein sequence ID" value="KXU80976.1"/>
    <property type="molecule type" value="Genomic_DNA"/>
</dbReference>
<dbReference type="InterPro" id="IPR037401">
    <property type="entry name" value="SnoaL-like"/>
</dbReference>
<dbReference type="SUPFAM" id="SSF54427">
    <property type="entry name" value="NTF2-like"/>
    <property type="match status" value="1"/>
</dbReference>
<reference evidence="2 3" key="1">
    <citation type="submission" date="2016-02" db="EMBL/GenBank/DDBJ databases">
        <title>Draft genome sequence of Aeromonas trota strain 1999lcr isolated from cerebrospinal fluid (CSF).</title>
        <authorList>
            <person name="Dallagassa C.B."/>
            <person name="Prediger K.C."/>
            <person name="Weiss V.A."/>
            <person name="Assis F.E."/>
            <person name="Baura V."/>
            <person name="Cruz L.M."/>
            <person name="Souza E.M."/>
            <person name="Pedrosa F.O."/>
            <person name="Fadel-Picheth C.M."/>
        </authorList>
    </citation>
    <scope>NUCLEOTIDE SEQUENCE [LARGE SCALE GENOMIC DNA]</scope>
    <source>
        <strain evidence="2 3">1999lcr</strain>
    </source>
</reference>
<evidence type="ECO:0000259" key="1">
    <source>
        <dbReference type="Pfam" id="PF12680"/>
    </source>
</evidence>
<sequence>MDEPLARFVALYQQLDRQQLHLLSEVYADEVIFIDPAHRIEGLAALSDYFAALYQRLAYCRFVITSQQQQGRQAWLGWTMTFSHPRLRVGKPVTVEGATRLEFDEEGKVCLHRDYFDLGAMLYEQLPLLGSLVRTIKGRLGA</sequence>
<gene>
    <name evidence="2" type="ORF">LCR_12925</name>
</gene>
<dbReference type="Pfam" id="PF12680">
    <property type="entry name" value="SnoaL_2"/>
    <property type="match status" value="1"/>
</dbReference>
<comment type="caution">
    <text evidence="2">The sequence shown here is derived from an EMBL/GenBank/DDBJ whole genome shotgun (WGS) entry which is preliminary data.</text>
</comment>
<dbReference type="Gene3D" id="3.10.450.50">
    <property type="match status" value="1"/>
</dbReference>
<evidence type="ECO:0000313" key="2">
    <source>
        <dbReference type="EMBL" id="KXU80976.1"/>
    </source>
</evidence>
<organism evidence="2 3">
    <name type="scientific">Aeromonas enteropelogenes</name>
    <name type="common">Aeromonas trota</name>
    <dbReference type="NCBI Taxonomy" id="29489"/>
    <lineage>
        <taxon>Bacteria</taxon>
        <taxon>Pseudomonadati</taxon>
        <taxon>Pseudomonadota</taxon>
        <taxon>Gammaproteobacteria</taxon>
        <taxon>Aeromonadales</taxon>
        <taxon>Aeromonadaceae</taxon>
        <taxon>Aeromonas</taxon>
    </lineage>
</organism>